<dbReference type="RefSeq" id="WP_014255028.1">
    <property type="nucleotide sequence ID" value="NC_016627.1"/>
</dbReference>
<dbReference type="Pfam" id="PF02811">
    <property type="entry name" value="PHP"/>
    <property type="match status" value="1"/>
</dbReference>
<dbReference type="STRING" id="720554.Clocl_1834"/>
<dbReference type="InterPro" id="IPR004013">
    <property type="entry name" value="PHP_dom"/>
</dbReference>
<dbReference type="AlphaFoldDB" id="G8LU55"/>
<evidence type="ECO:0000313" key="10">
    <source>
        <dbReference type="EMBL" id="AEV68443.1"/>
    </source>
</evidence>
<evidence type="ECO:0000256" key="7">
    <source>
        <dbReference type="ARBA" id="ARBA00049158"/>
    </source>
</evidence>
<evidence type="ECO:0000256" key="8">
    <source>
        <dbReference type="RuleBase" id="RU366003"/>
    </source>
</evidence>
<gene>
    <name evidence="10" type="ordered locus">Clocl_1834</name>
</gene>
<evidence type="ECO:0000256" key="5">
    <source>
        <dbReference type="ARBA" id="ARBA00022801"/>
    </source>
</evidence>
<evidence type="ECO:0000259" key="9">
    <source>
        <dbReference type="SMART" id="SM00481"/>
    </source>
</evidence>
<proteinExistence type="inferred from homology"/>
<keyword evidence="11" id="KW-1185">Reference proteome</keyword>
<dbReference type="eggNOG" id="COG1387">
    <property type="taxonomic scope" value="Bacteria"/>
</dbReference>
<dbReference type="KEGG" id="ccl:Clocl_1834"/>
<comment type="pathway">
    <text evidence="1 8">Amino-acid biosynthesis; L-histidine biosynthesis; L-histidine from 5-phospho-alpha-D-ribose 1-diphosphate: step 8/9.</text>
</comment>
<feature type="domain" description="Polymerase/histidinol phosphatase N-terminal" evidence="9">
    <location>
        <begin position="2"/>
        <end position="84"/>
    </location>
</feature>
<evidence type="ECO:0000256" key="6">
    <source>
        <dbReference type="ARBA" id="ARBA00023102"/>
    </source>
</evidence>
<dbReference type="PANTHER" id="PTHR21039">
    <property type="entry name" value="HISTIDINOL PHOSPHATASE-RELATED"/>
    <property type="match status" value="1"/>
</dbReference>
<keyword evidence="6 8" id="KW-0368">Histidine biosynthesis</keyword>
<dbReference type="InterPro" id="IPR010140">
    <property type="entry name" value="Histidinol_P_phosphatase_HisJ"/>
</dbReference>
<dbReference type="UniPathway" id="UPA00031">
    <property type="reaction ID" value="UER00013"/>
</dbReference>
<evidence type="ECO:0000256" key="1">
    <source>
        <dbReference type="ARBA" id="ARBA00004970"/>
    </source>
</evidence>
<evidence type="ECO:0000256" key="2">
    <source>
        <dbReference type="ARBA" id="ARBA00009152"/>
    </source>
</evidence>
<comment type="catalytic activity">
    <reaction evidence="7 8">
        <text>L-histidinol phosphate + H2O = L-histidinol + phosphate</text>
        <dbReference type="Rhea" id="RHEA:14465"/>
        <dbReference type="ChEBI" id="CHEBI:15377"/>
        <dbReference type="ChEBI" id="CHEBI:43474"/>
        <dbReference type="ChEBI" id="CHEBI:57699"/>
        <dbReference type="ChEBI" id="CHEBI:57980"/>
        <dbReference type="EC" id="3.1.3.15"/>
    </reaction>
</comment>
<dbReference type="SMART" id="SM00481">
    <property type="entry name" value="POLIIIAc"/>
    <property type="match status" value="1"/>
</dbReference>
<evidence type="ECO:0000256" key="3">
    <source>
        <dbReference type="ARBA" id="ARBA00013085"/>
    </source>
</evidence>
<dbReference type="HOGENOM" id="CLU_054611_3_0_9"/>
<evidence type="ECO:0000256" key="4">
    <source>
        <dbReference type="ARBA" id="ARBA00022605"/>
    </source>
</evidence>
<dbReference type="InterPro" id="IPR003141">
    <property type="entry name" value="Pol/His_phosphatase_N"/>
</dbReference>
<comment type="similarity">
    <text evidence="2 8">Belongs to the PHP hydrolase family. HisK subfamily.</text>
</comment>
<dbReference type="NCBIfam" id="TIGR01856">
    <property type="entry name" value="hisJ_fam"/>
    <property type="match status" value="1"/>
</dbReference>
<dbReference type="InterPro" id="IPR016195">
    <property type="entry name" value="Pol/histidinol_Pase-like"/>
</dbReference>
<reference evidence="11" key="1">
    <citation type="submission" date="2011-12" db="EMBL/GenBank/DDBJ databases">
        <title>Complete sequence of Clostridium clariflavum DSM 19732.</title>
        <authorList>
            <consortium name="US DOE Joint Genome Institute"/>
            <person name="Lucas S."/>
            <person name="Han J."/>
            <person name="Lapidus A."/>
            <person name="Cheng J.-F."/>
            <person name="Goodwin L."/>
            <person name="Pitluck S."/>
            <person name="Peters L."/>
            <person name="Teshima H."/>
            <person name="Detter J.C."/>
            <person name="Han C."/>
            <person name="Tapia R."/>
            <person name="Land M."/>
            <person name="Hauser L."/>
            <person name="Kyrpides N."/>
            <person name="Ivanova N."/>
            <person name="Pagani I."/>
            <person name="Kitzmiller T."/>
            <person name="Lynd L."/>
            <person name="Izquierdo J."/>
            <person name="Woyke T."/>
        </authorList>
    </citation>
    <scope>NUCLEOTIDE SEQUENCE [LARGE SCALE GENOMIC DNA]</scope>
    <source>
        <strain evidence="11">DSM 19732 / NBRC 101661 / EBR45</strain>
    </source>
</reference>
<dbReference type="GO" id="GO:0000105">
    <property type="term" value="P:L-histidine biosynthetic process"/>
    <property type="evidence" value="ECO:0007669"/>
    <property type="project" value="UniProtKB-UniRule"/>
</dbReference>
<dbReference type="SUPFAM" id="SSF89550">
    <property type="entry name" value="PHP domain-like"/>
    <property type="match status" value="1"/>
</dbReference>
<dbReference type="EC" id="3.1.3.15" evidence="3 8"/>
<protein>
    <recommendedName>
        <fullName evidence="3 8">Histidinol-phosphatase</fullName>
        <shortName evidence="8">HolPase</shortName>
        <ecNumber evidence="3 8">3.1.3.15</ecNumber>
    </recommendedName>
</protein>
<dbReference type="GO" id="GO:0005737">
    <property type="term" value="C:cytoplasm"/>
    <property type="evidence" value="ECO:0007669"/>
    <property type="project" value="TreeGrafter"/>
</dbReference>
<name>G8LU55_ACECE</name>
<sequence>MFDCHVHSSFSGDSDMSCEEAINTAINMGLKGISFTDHLDYDYPDYDDVFLIDFDKYSSAMDNLKSHYNSRIKVLKGIEVGIQPHVIDSTLDVINSYDFDLVIASVHVVDKLDLHNGDFCKSKTQREAYTRYLEEVLQTVNSFENFDVLGHLDLIRRYGCYDNKTLAYNDYSDLLDSILKQIIKMGKGIEVNTSGFRYNLGSPMPDFSIIKRYKELGGEIICTSSDAHKVEHIGYKFDYLKEMLEKSGFTYTAHFEQRKPVFTKLN</sequence>
<keyword evidence="5 8" id="KW-0378">Hydrolase</keyword>
<accession>G8LU55</accession>
<evidence type="ECO:0000313" key="11">
    <source>
        <dbReference type="Proteomes" id="UP000005435"/>
    </source>
</evidence>
<dbReference type="PANTHER" id="PTHR21039:SF0">
    <property type="entry name" value="HISTIDINOL-PHOSPHATASE"/>
    <property type="match status" value="1"/>
</dbReference>
<dbReference type="Gene3D" id="3.20.20.140">
    <property type="entry name" value="Metal-dependent hydrolases"/>
    <property type="match status" value="1"/>
</dbReference>
<dbReference type="Proteomes" id="UP000005435">
    <property type="component" value="Chromosome"/>
</dbReference>
<dbReference type="OrthoDB" id="9775255at2"/>
<dbReference type="GO" id="GO:0004401">
    <property type="term" value="F:histidinol-phosphatase activity"/>
    <property type="evidence" value="ECO:0007669"/>
    <property type="project" value="UniProtKB-UniRule"/>
</dbReference>
<keyword evidence="4 8" id="KW-0028">Amino-acid biosynthesis</keyword>
<reference evidence="10 11" key="2">
    <citation type="journal article" date="2012" name="Stand. Genomic Sci.">
        <title>Complete Genome Sequence of Clostridium clariflavum DSM 19732.</title>
        <authorList>
            <person name="Izquierdo J.A."/>
            <person name="Goodwin L."/>
            <person name="Davenport K.W."/>
            <person name="Teshima H."/>
            <person name="Bruce D."/>
            <person name="Detter C."/>
            <person name="Tapia R."/>
            <person name="Han S."/>
            <person name="Land M."/>
            <person name="Hauser L."/>
            <person name="Jeffries C.D."/>
            <person name="Han J."/>
            <person name="Pitluck S."/>
            <person name="Nolan M."/>
            <person name="Chen A."/>
            <person name="Huntemann M."/>
            <person name="Mavromatis K."/>
            <person name="Mikhailova N."/>
            <person name="Liolios K."/>
            <person name="Woyke T."/>
            <person name="Lynd L.R."/>
        </authorList>
    </citation>
    <scope>NUCLEOTIDE SEQUENCE [LARGE SCALE GENOMIC DNA]</scope>
    <source>
        <strain evidence="11">DSM 19732 / NBRC 101661 / EBR45</strain>
    </source>
</reference>
<dbReference type="EMBL" id="CP003065">
    <property type="protein sequence ID" value="AEV68443.1"/>
    <property type="molecule type" value="Genomic_DNA"/>
</dbReference>
<organism evidence="10 11">
    <name type="scientific">Acetivibrio clariflavus (strain DSM 19732 / NBRC 101661 / EBR45)</name>
    <name type="common">Clostridium clariflavum</name>
    <dbReference type="NCBI Taxonomy" id="720554"/>
    <lineage>
        <taxon>Bacteria</taxon>
        <taxon>Bacillati</taxon>
        <taxon>Bacillota</taxon>
        <taxon>Clostridia</taxon>
        <taxon>Eubacteriales</taxon>
        <taxon>Oscillospiraceae</taxon>
        <taxon>Acetivibrio</taxon>
    </lineage>
</organism>